<reference evidence="1" key="1">
    <citation type="submission" date="2020-05" db="EMBL/GenBank/DDBJ databases">
        <title>Phylogenomic resolution of chytrid fungi.</title>
        <authorList>
            <person name="Stajich J.E."/>
            <person name="Amses K."/>
            <person name="Simmons R."/>
            <person name="Seto K."/>
            <person name="Myers J."/>
            <person name="Bonds A."/>
            <person name="Quandt C.A."/>
            <person name="Barry K."/>
            <person name="Liu P."/>
            <person name="Grigoriev I."/>
            <person name="Longcore J.E."/>
            <person name="James T.Y."/>
        </authorList>
    </citation>
    <scope>NUCLEOTIDE SEQUENCE</scope>
    <source>
        <strain evidence="1">JEL0476</strain>
    </source>
</reference>
<evidence type="ECO:0000313" key="2">
    <source>
        <dbReference type="Proteomes" id="UP001211065"/>
    </source>
</evidence>
<gene>
    <name evidence="1" type="ORF">HK099_007190</name>
</gene>
<accession>A0AAD5TZA0</accession>
<evidence type="ECO:0000313" key="1">
    <source>
        <dbReference type="EMBL" id="KAJ3213773.1"/>
    </source>
</evidence>
<dbReference type="EMBL" id="JADGJW010000677">
    <property type="protein sequence ID" value="KAJ3213773.1"/>
    <property type="molecule type" value="Genomic_DNA"/>
</dbReference>
<keyword evidence="2" id="KW-1185">Reference proteome</keyword>
<sequence length="100" mass="12109">LNEIEGIKGELEKDDLIKIFKSEIKFSEKKKNVQDIFYKLNLLEKNLWQQKNLILNLNNKYVGYLDNYNEMINNVSELFIFYHKLLNDIEKEVIRLENKK</sequence>
<protein>
    <submittedName>
        <fullName evidence="1">Uncharacterized protein</fullName>
    </submittedName>
</protein>
<dbReference type="Proteomes" id="UP001211065">
    <property type="component" value="Unassembled WGS sequence"/>
</dbReference>
<proteinExistence type="predicted"/>
<name>A0AAD5TZA0_9FUNG</name>
<feature type="non-terminal residue" evidence="1">
    <location>
        <position position="100"/>
    </location>
</feature>
<organism evidence="1 2">
    <name type="scientific">Clydaea vesicula</name>
    <dbReference type="NCBI Taxonomy" id="447962"/>
    <lineage>
        <taxon>Eukaryota</taxon>
        <taxon>Fungi</taxon>
        <taxon>Fungi incertae sedis</taxon>
        <taxon>Chytridiomycota</taxon>
        <taxon>Chytridiomycota incertae sedis</taxon>
        <taxon>Chytridiomycetes</taxon>
        <taxon>Lobulomycetales</taxon>
        <taxon>Lobulomycetaceae</taxon>
        <taxon>Clydaea</taxon>
    </lineage>
</organism>
<comment type="caution">
    <text evidence="1">The sequence shown here is derived from an EMBL/GenBank/DDBJ whole genome shotgun (WGS) entry which is preliminary data.</text>
</comment>
<dbReference type="AlphaFoldDB" id="A0AAD5TZA0"/>